<evidence type="ECO:0008006" key="4">
    <source>
        <dbReference type="Google" id="ProtNLM"/>
    </source>
</evidence>
<evidence type="ECO:0000313" key="2">
    <source>
        <dbReference type="EMBL" id="MBB1088338.1"/>
    </source>
</evidence>
<comment type="caution">
    <text evidence="2">The sequence shown here is derived from an EMBL/GenBank/DDBJ whole genome shotgun (WGS) entry which is preliminary data.</text>
</comment>
<gene>
    <name evidence="2" type="ORF">H4F99_07510</name>
</gene>
<keyword evidence="3" id="KW-1185">Reference proteome</keyword>
<keyword evidence="1" id="KW-0472">Membrane</keyword>
<keyword evidence="1" id="KW-1133">Transmembrane helix</keyword>
<evidence type="ECO:0000256" key="1">
    <source>
        <dbReference type="SAM" id="Phobius"/>
    </source>
</evidence>
<proteinExistence type="predicted"/>
<feature type="transmembrane region" description="Helical" evidence="1">
    <location>
        <begin position="96"/>
        <end position="118"/>
    </location>
</feature>
<accession>A0A7W3YEF0</accession>
<protein>
    <recommendedName>
        <fullName evidence="4">DUF998 domain-containing protein</fullName>
    </recommendedName>
</protein>
<dbReference type="AlphaFoldDB" id="A0A7W3YEF0"/>
<evidence type="ECO:0000313" key="3">
    <source>
        <dbReference type="Proteomes" id="UP000552587"/>
    </source>
</evidence>
<sequence length="228" mass="25169">MDRRVAPKAVPPAWLPLLCALLPLLAGHLALWLSVRDGWVPACIPYLDGCTSISRAAREGVGNVVFKVLMLPAAGLQALFWWQARGWLRAHSGRDAVAVAALGVVAAAFLVLYASFLGSEGEVYRLLRRYGITVYFGGTFLALMAVLKRMSRAWRGAPAFRPLQFVAVGMLGLGVASVVASATVADPTARDHWENRLEWQLGLWLTAMFLVFAWAWWRERHRPRLSSS</sequence>
<organism evidence="2 3">
    <name type="scientific">Marilutibacter penaei</name>
    <dbReference type="NCBI Taxonomy" id="2759900"/>
    <lineage>
        <taxon>Bacteria</taxon>
        <taxon>Pseudomonadati</taxon>
        <taxon>Pseudomonadota</taxon>
        <taxon>Gammaproteobacteria</taxon>
        <taxon>Lysobacterales</taxon>
        <taxon>Lysobacteraceae</taxon>
        <taxon>Marilutibacter</taxon>
    </lineage>
</organism>
<reference evidence="2 3" key="1">
    <citation type="submission" date="2020-07" db="EMBL/GenBank/DDBJ databases">
        <authorList>
            <person name="Xu S."/>
            <person name="Li A."/>
        </authorList>
    </citation>
    <scope>NUCLEOTIDE SEQUENCE [LARGE SCALE GENOMIC DNA]</scope>
    <source>
        <strain evidence="2 3">SG-8</strain>
    </source>
</reference>
<feature type="transmembrane region" description="Helical" evidence="1">
    <location>
        <begin position="64"/>
        <end position="84"/>
    </location>
</feature>
<name>A0A7W3YEF0_9GAMM</name>
<dbReference type="Proteomes" id="UP000552587">
    <property type="component" value="Unassembled WGS sequence"/>
</dbReference>
<feature type="transmembrane region" description="Helical" evidence="1">
    <location>
        <begin position="199"/>
        <end position="217"/>
    </location>
</feature>
<feature type="transmembrane region" description="Helical" evidence="1">
    <location>
        <begin position="12"/>
        <end position="33"/>
    </location>
</feature>
<feature type="transmembrane region" description="Helical" evidence="1">
    <location>
        <begin position="159"/>
        <end position="179"/>
    </location>
</feature>
<feature type="transmembrane region" description="Helical" evidence="1">
    <location>
        <begin position="130"/>
        <end position="147"/>
    </location>
</feature>
<keyword evidence="1" id="KW-0812">Transmembrane</keyword>
<dbReference type="EMBL" id="JACHTE010000005">
    <property type="protein sequence ID" value="MBB1088338.1"/>
    <property type="molecule type" value="Genomic_DNA"/>
</dbReference>